<dbReference type="Proteomes" id="UP000800981">
    <property type="component" value="Unassembled WGS sequence"/>
</dbReference>
<keyword evidence="3" id="KW-1185">Reference proteome</keyword>
<feature type="chain" id="PRO_5045931914" description="CVNH domain-containing protein" evidence="1">
    <location>
        <begin position="38"/>
        <end position="140"/>
    </location>
</feature>
<name>A0ABX0GS40_9ACTN</name>
<accession>A0ABX0GS40</accession>
<organism evidence="2 3">
    <name type="scientific">Motilibacter deserti</name>
    <dbReference type="NCBI Taxonomy" id="2714956"/>
    <lineage>
        <taxon>Bacteria</taxon>
        <taxon>Bacillati</taxon>
        <taxon>Actinomycetota</taxon>
        <taxon>Actinomycetes</taxon>
        <taxon>Motilibacterales</taxon>
        <taxon>Motilibacteraceae</taxon>
        <taxon>Motilibacter</taxon>
    </lineage>
</organism>
<dbReference type="EMBL" id="JAANNP010000001">
    <property type="protein sequence ID" value="NHC12906.1"/>
    <property type="molecule type" value="Genomic_DNA"/>
</dbReference>
<reference evidence="2 3" key="1">
    <citation type="submission" date="2020-03" db="EMBL/GenBank/DDBJ databases">
        <title>Two novel Motilibacter sp.</title>
        <authorList>
            <person name="Liu S."/>
        </authorList>
    </citation>
    <scope>NUCLEOTIDE SEQUENCE [LARGE SCALE GENOMIC DNA]</scope>
    <source>
        <strain evidence="2 3">E257</strain>
    </source>
</reference>
<evidence type="ECO:0000256" key="1">
    <source>
        <dbReference type="SAM" id="SignalP"/>
    </source>
</evidence>
<evidence type="ECO:0000313" key="3">
    <source>
        <dbReference type="Proteomes" id="UP000800981"/>
    </source>
</evidence>
<dbReference type="RefSeq" id="WP_166278039.1">
    <property type="nucleotide sequence ID" value="NZ_JAANNP010000001.1"/>
</dbReference>
<comment type="caution">
    <text evidence="2">The sequence shown here is derived from an EMBL/GenBank/DDBJ whole genome shotgun (WGS) entry which is preliminary data.</text>
</comment>
<evidence type="ECO:0008006" key="4">
    <source>
        <dbReference type="Google" id="ProtNLM"/>
    </source>
</evidence>
<protein>
    <recommendedName>
        <fullName evidence="4">CVNH domain-containing protein</fullName>
    </recommendedName>
</protein>
<sequence length="140" mass="14638">MRTTLGKKLGRTTAVASAAGVLASGALVALTAQPAAAGPLCSVGRICGNVTNSGSSYYSLTLTCNWNDQWGASLVVAPGQSGRSKGCADVDGYYVPSNRTVEERAYAPSGCSWNCSVIWIKRGSGWHKITDLQSPVLRVR</sequence>
<keyword evidence="1" id="KW-0732">Signal</keyword>
<proteinExistence type="predicted"/>
<gene>
    <name evidence="2" type="ORF">G9H71_03835</name>
</gene>
<evidence type="ECO:0000313" key="2">
    <source>
        <dbReference type="EMBL" id="NHC12906.1"/>
    </source>
</evidence>
<feature type="signal peptide" evidence="1">
    <location>
        <begin position="1"/>
        <end position="37"/>
    </location>
</feature>